<dbReference type="EMBL" id="QPEX01000010">
    <property type="protein sequence ID" value="RCS54300.1"/>
    <property type="molecule type" value="Genomic_DNA"/>
</dbReference>
<evidence type="ECO:0000259" key="2">
    <source>
        <dbReference type="Pfam" id="PF14403"/>
    </source>
</evidence>
<dbReference type="InterPro" id="IPR025841">
    <property type="entry name" value="CP_ATPgrasp_2"/>
</dbReference>
<organism evidence="3 4">
    <name type="scientific">Bremerella cremea</name>
    <dbReference type="NCBI Taxonomy" id="1031537"/>
    <lineage>
        <taxon>Bacteria</taxon>
        <taxon>Pseudomonadati</taxon>
        <taxon>Planctomycetota</taxon>
        <taxon>Planctomycetia</taxon>
        <taxon>Pirellulales</taxon>
        <taxon>Pirellulaceae</taxon>
        <taxon>Bremerella</taxon>
    </lineage>
</organism>
<accession>A0A368KV43</accession>
<feature type="domain" description="DUF403" evidence="1">
    <location>
        <begin position="524"/>
        <end position="842"/>
    </location>
</feature>
<evidence type="ECO:0000313" key="3">
    <source>
        <dbReference type="EMBL" id="RCS54300.1"/>
    </source>
</evidence>
<proteinExistence type="predicted"/>
<dbReference type="Pfam" id="PF14403">
    <property type="entry name" value="CP_ATPgrasp_2"/>
    <property type="match status" value="1"/>
</dbReference>
<name>A0A368KV43_9BACT</name>
<comment type="caution">
    <text evidence="3">The sequence shown here is derived from an EMBL/GenBank/DDBJ whole genome shotgun (WGS) entry which is preliminary data.</text>
</comment>
<reference evidence="3 4" key="1">
    <citation type="submission" date="2018-07" db="EMBL/GenBank/DDBJ databases">
        <title>Comparative genomes isolates from brazilian mangrove.</title>
        <authorList>
            <person name="De Araujo J.E."/>
            <person name="Taketani R.G."/>
            <person name="Silva M.C.P."/>
            <person name="Lourenco M.V."/>
            <person name="Oliveira V.M."/>
            <person name="Andreote F.D."/>
        </authorList>
    </citation>
    <scope>NUCLEOTIDE SEQUENCE [LARGE SCALE GENOMIC DNA]</scope>
    <source>
        <strain evidence="3 4">HEX PRIS-MGV</strain>
    </source>
</reference>
<dbReference type="InterPro" id="IPR051680">
    <property type="entry name" value="ATP-dep_Glu-Cys_Ligase-2"/>
</dbReference>
<sequence length="856" mass="96406">MVRSEDLVTRIPAQNDATSDLFASYKPLGDVYDEFHDGTQVRPHWQSYVNGMREIGAVEFQRRWNQMQKVLDRTGMAYVGAGNSSPEQDRRARPWELDPLPVLFPAAEWGHIVQGLKQRGRLLQMVLQDLYGPQELVRSGVLPAEVLFRHPGYYRCFHGQNPPSGNYLYFYAADLSRSPDGSWWVQGDRSESPSGSGFALENRIIQSRMTPSLFHRENVQRLAGYFMMVKEAVLRSCSRVTNPRVVILSNGSESSNYFEDAYLARYLGYTLVEPGDLAVRGNRVMLKTLGGLLPVDVILRRPNSDQCDPLEIGQCTGGIAELLQVCRMKNVVVLNPLGSGIVESPIFMTFMPQLCQHLLGEPLLLPGVATWRCGDSDALGYVLDNIDNLVIKPAYRRRGTRTPVYRVTSEEQKDKLVRMIQADPAMFVAQEQVARSTSPVYERKTLRPAHIAMRAFGVMGQSEFEIMPGGLVRLTGELQPLEASLQVGERSKDAWVLSSAPIARVTLLKQPEHGVELKRTGGELPSRIAENLFWLGRNLERADVTARVLRTTISRLTSEEQIDEMPEVIILLRTMAEMGMIETGYGVTEIRKQLPPIERNLAANIFDEQNSMSLRSIVTQIFRLTSRSRDRVSSDSWRVLHRVDQGFQPPKAGYWDLSDCLALLDDLVLDLAAFSGIISESITRTQVYHFLDMGRRMERATQSSRLMRNCLVLPAGDLSSILEALLEISDSLITYRSRYLEEMHLGAVLDLLVTDETNPRSIARQLAQLLDHVNGLPSVGKHAGYTVEQRLAMSMLHEVRMFDVTRVRAPDALVAGESLHLLLQEIESLLPKLSDIVTQRYLVHSMPQSHLVEIRP</sequence>
<dbReference type="PANTHER" id="PTHR34595">
    <property type="entry name" value="BLR5612 PROTEIN"/>
    <property type="match status" value="1"/>
</dbReference>
<dbReference type="Gene3D" id="3.30.1490.270">
    <property type="match status" value="1"/>
</dbReference>
<dbReference type="AlphaFoldDB" id="A0A368KV43"/>
<feature type="domain" description="Circularly permuted ATP-grasp type 2" evidence="2">
    <location>
        <begin position="101"/>
        <end position="474"/>
    </location>
</feature>
<dbReference type="Proteomes" id="UP000253562">
    <property type="component" value="Unassembled WGS sequence"/>
</dbReference>
<evidence type="ECO:0000313" key="4">
    <source>
        <dbReference type="Proteomes" id="UP000253562"/>
    </source>
</evidence>
<dbReference type="PANTHER" id="PTHR34595:SF2">
    <property type="entry name" value="BLR2978 PROTEIN"/>
    <property type="match status" value="1"/>
</dbReference>
<protein>
    <recommendedName>
        <fullName evidence="5">DUF403 domain-containing protein</fullName>
    </recommendedName>
</protein>
<evidence type="ECO:0008006" key="5">
    <source>
        <dbReference type="Google" id="ProtNLM"/>
    </source>
</evidence>
<dbReference type="Pfam" id="PF04168">
    <property type="entry name" value="Alpha-E"/>
    <property type="match status" value="1"/>
</dbReference>
<dbReference type="Gene3D" id="3.40.50.11290">
    <property type="match status" value="1"/>
</dbReference>
<dbReference type="SUPFAM" id="SSF56059">
    <property type="entry name" value="Glutathione synthetase ATP-binding domain-like"/>
    <property type="match status" value="1"/>
</dbReference>
<dbReference type="InterPro" id="IPR007296">
    <property type="entry name" value="DUF403"/>
</dbReference>
<gene>
    <name evidence="3" type="ORF">DTL42_03920</name>
</gene>
<evidence type="ECO:0000259" key="1">
    <source>
        <dbReference type="Pfam" id="PF04168"/>
    </source>
</evidence>
<dbReference type="OrthoDB" id="9803842at2"/>